<evidence type="ECO:0000313" key="1">
    <source>
        <dbReference type="EMBL" id="MFC6999813.1"/>
    </source>
</evidence>
<dbReference type="Proteomes" id="UP001596405">
    <property type="component" value="Unassembled WGS sequence"/>
</dbReference>
<organism evidence="1 2">
    <name type="scientific">Rufibacter roseus</name>
    <dbReference type="NCBI Taxonomy" id="1567108"/>
    <lineage>
        <taxon>Bacteria</taxon>
        <taxon>Pseudomonadati</taxon>
        <taxon>Bacteroidota</taxon>
        <taxon>Cytophagia</taxon>
        <taxon>Cytophagales</taxon>
        <taxon>Hymenobacteraceae</taxon>
        <taxon>Rufibacter</taxon>
    </lineage>
</organism>
<sequence length="503" mass="58798">MDDLKTTVETLSPEDVREFTYFIQRQKKKKVRKDYELFKLLLQKKRWKPQELMAQLYPEGESTVAYYALRKRLMQHLTDFIMLKRTTEDPTASSTVMGLLSLARYLFDAQAERLAWNMLRKAEKTAEQNEQYELLNTVYNLQIEKAGSAYSDDLDLIIQKRNENKAIADEDERANIASSIIQKRLEQARVDGRYLQFESTIQEVLSAYGLQNAISRRPSLLYKLMQIARSAVLARKDFYTFEPYIIEQYLAAANANGFSRANQYYKVHLLYMIAHVLYRNRKFQQSNHYLAQLQNALQNEAKSYYGAFYTKCIFLKSANDAFMRSLPEAIQALENLLQKKSNPLAPREFLTARLGLSFLYFAQGSFQKSNNTLLFINKSDKWCEKVMGKEWVLKKKLGELILQYEIGNPDVALEQIKLVKKNYQHLLEQPFYSNASGFLQLLEHLFLQPDVASRKIFLQQVEDLLQFKPTEQEDLPSMSYYAWLKSKMVNKSYYEVLLELAGS</sequence>
<reference evidence="2" key="1">
    <citation type="journal article" date="2019" name="Int. J. Syst. Evol. Microbiol.">
        <title>The Global Catalogue of Microorganisms (GCM) 10K type strain sequencing project: providing services to taxonomists for standard genome sequencing and annotation.</title>
        <authorList>
            <consortium name="The Broad Institute Genomics Platform"/>
            <consortium name="The Broad Institute Genome Sequencing Center for Infectious Disease"/>
            <person name="Wu L."/>
            <person name="Ma J."/>
        </authorList>
    </citation>
    <scope>NUCLEOTIDE SEQUENCE [LARGE SCALE GENOMIC DNA]</scope>
    <source>
        <strain evidence="2">CGMCC 4.7393</strain>
    </source>
</reference>
<gene>
    <name evidence="1" type="ORF">ACFQHR_19410</name>
</gene>
<comment type="caution">
    <text evidence="1">The sequence shown here is derived from an EMBL/GenBank/DDBJ whole genome shotgun (WGS) entry which is preliminary data.</text>
</comment>
<proteinExistence type="predicted"/>
<keyword evidence="2" id="KW-1185">Reference proteome</keyword>
<dbReference type="RefSeq" id="WP_066620579.1">
    <property type="nucleotide sequence ID" value="NZ_JBHSYQ010000016.1"/>
</dbReference>
<protein>
    <submittedName>
        <fullName evidence="1">Uncharacterized protein</fullName>
    </submittedName>
</protein>
<name>A0ABW2DTJ5_9BACT</name>
<dbReference type="EMBL" id="JBHSYQ010000016">
    <property type="protein sequence ID" value="MFC6999813.1"/>
    <property type="molecule type" value="Genomic_DNA"/>
</dbReference>
<accession>A0ABW2DTJ5</accession>
<evidence type="ECO:0000313" key="2">
    <source>
        <dbReference type="Proteomes" id="UP001596405"/>
    </source>
</evidence>